<evidence type="ECO:0000313" key="1">
    <source>
        <dbReference type="EMBL" id="MCQ4925304.1"/>
    </source>
</evidence>
<sequence>MNCPKCRKEIGKLKKNKLYNCQCGAELLAVEINKKLVIEYLSKDKGRCGHE</sequence>
<reference evidence="1 2" key="1">
    <citation type="submission" date="2022-06" db="EMBL/GenBank/DDBJ databases">
        <title>Isolation of gut microbiota from human fecal samples.</title>
        <authorList>
            <person name="Pamer E.G."/>
            <person name="Barat B."/>
            <person name="Waligurski E."/>
            <person name="Medina S."/>
            <person name="Paddock L."/>
            <person name="Mostad J."/>
        </authorList>
    </citation>
    <scope>NUCLEOTIDE SEQUENCE [LARGE SCALE GENOMIC DNA]</scope>
    <source>
        <strain evidence="1 2">DFI.7.95</strain>
    </source>
</reference>
<name>A0ABT1SFX8_9FIRM</name>
<dbReference type="RefSeq" id="WP_256312806.1">
    <property type="nucleotide sequence ID" value="NZ_JANGAC010000020.1"/>
</dbReference>
<comment type="caution">
    <text evidence="1">The sequence shown here is derived from an EMBL/GenBank/DDBJ whole genome shotgun (WGS) entry which is preliminary data.</text>
</comment>
<evidence type="ECO:0000313" key="2">
    <source>
        <dbReference type="Proteomes" id="UP001524478"/>
    </source>
</evidence>
<protein>
    <submittedName>
        <fullName evidence="1">Uncharacterized protein</fullName>
    </submittedName>
</protein>
<dbReference type="EMBL" id="JANGAC010000020">
    <property type="protein sequence ID" value="MCQ4925304.1"/>
    <property type="molecule type" value="Genomic_DNA"/>
</dbReference>
<gene>
    <name evidence="1" type="ORF">NE686_19525</name>
</gene>
<organism evidence="1 2">
    <name type="scientific">Tissierella carlieri</name>
    <dbReference type="NCBI Taxonomy" id="689904"/>
    <lineage>
        <taxon>Bacteria</taxon>
        <taxon>Bacillati</taxon>
        <taxon>Bacillota</taxon>
        <taxon>Tissierellia</taxon>
        <taxon>Tissierellales</taxon>
        <taxon>Tissierellaceae</taxon>
        <taxon>Tissierella</taxon>
    </lineage>
</organism>
<keyword evidence="2" id="KW-1185">Reference proteome</keyword>
<dbReference type="Proteomes" id="UP001524478">
    <property type="component" value="Unassembled WGS sequence"/>
</dbReference>
<proteinExistence type="predicted"/>
<accession>A0ABT1SFX8</accession>